<evidence type="ECO:0000313" key="2">
    <source>
        <dbReference type="EMBL" id="WYF44043.1"/>
    </source>
</evidence>
<sequence length="152" mass="16300">MTPQPFLLAENAGIPNNPRLAACLYPAALAGQSAVQIRAHLQERDWTGTWRGVIYDYHHYHSHAHEVLVVLSGSAQVILGGAGSSELTVGEGDVLLLPAGVGHCSPSHSPDFEVLGAYAGGREWDICTPQDTDLAWARGRIAEVPDWAQEPV</sequence>
<evidence type="ECO:0000259" key="1">
    <source>
        <dbReference type="Pfam" id="PF07883"/>
    </source>
</evidence>
<dbReference type="InterPro" id="IPR014500">
    <property type="entry name" value="UCP019307_cupin"/>
</dbReference>
<proteinExistence type="predicted"/>
<dbReference type="InterPro" id="IPR011051">
    <property type="entry name" value="RmlC_Cupin_sf"/>
</dbReference>
<dbReference type="InterPro" id="IPR014710">
    <property type="entry name" value="RmlC-like_jellyroll"/>
</dbReference>
<dbReference type="EMBL" id="CP149782">
    <property type="protein sequence ID" value="WYF44043.1"/>
    <property type="molecule type" value="Genomic_DNA"/>
</dbReference>
<dbReference type="PANTHER" id="PTHR36448">
    <property type="entry name" value="BLR7373 PROTEIN"/>
    <property type="match status" value="1"/>
</dbReference>
<dbReference type="CDD" id="cd02219">
    <property type="entry name" value="cupin_YjlB-like"/>
    <property type="match status" value="1"/>
</dbReference>
<name>A0AAU6Q0Y8_9DEIO</name>
<dbReference type="Gene3D" id="2.60.120.10">
    <property type="entry name" value="Jelly Rolls"/>
    <property type="match status" value="1"/>
</dbReference>
<protein>
    <submittedName>
        <fullName evidence="2">Cupin domain-containing protein</fullName>
    </submittedName>
</protein>
<dbReference type="Pfam" id="PF07883">
    <property type="entry name" value="Cupin_2"/>
    <property type="match status" value="1"/>
</dbReference>
<dbReference type="InterPro" id="IPR047121">
    <property type="entry name" value="YjiB-like"/>
</dbReference>
<dbReference type="AlphaFoldDB" id="A0AAU6Q0Y8"/>
<gene>
    <name evidence="2" type="ORF">WDJ50_11565</name>
</gene>
<accession>A0AAU6Q0Y8</accession>
<dbReference type="PANTHER" id="PTHR36448:SF2">
    <property type="entry name" value="CUPIN TYPE-1 DOMAIN-CONTAINING PROTEIN"/>
    <property type="match status" value="1"/>
</dbReference>
<dbReference type="PIRSF" id="PIRSF019307">
    <property type="entry name" value="UCP019307"/>
    <property type="match status" value="1"/>
</dbReference>
<organism evidence="2">
    <name type="scientific">Deinococcus sp. VB142</name>
    <dbReference type="NCBI Taxonomy" id="3112952"/>
    <lineage>
        <taxon>Bacteria</taxon>
        <taxon>Thermotogati</taxon>
        <taxon>Deinococcota</taxon>
        <taxon>Deinococci</taxon>
        <taxon>Deinococcales</taxon>
        <taxon>Deinococcaceae</taxon>
        <taxon>Deinococcus</taxon>
    </lineage>
</organism>
<reference evidence="2" key="1">
    <citation type="submission" date="2024-03" db="EMBL/GenBank/DDBJ databases">
        <title>Deinococcus weizhi sp. nov., isolated from human skin.</title>
        <authorList>
            <person name="Wei Z."/>
            <person name="Tian F."/>
            <person name="Yang C."/>
            <person name="Xin L.T."/>
            <person name="Wen Z.J."/>
            <person name="Lan K.C."/>
            <person name="Yu L."/>
            <person name="Zhe W."/>
            <person name="Dan F.D."/>
            <person name="Jun W."/>
            <person name="Rui Z."/>
            <person name="Yong X.J."/>
            <person name="Ting Y."/>
            <person name="Wei X."/>
            <person name="Xu Z.G."/>
            <person name="Xin Z."/>
            <person name="Dong F.G."/>
            <person name="Ni X.M."/>
            <person name="Zheng M.G."/>
            <person name="Chun Y."/>
            <person name="Qian W.X."/>
        </authorList>
    </citation>
    <scope>NUCLEOTIDE SEQUENCE</scope>
    <source>
        <strain evidence="2">VB142</strain>
    </source>
</reference>
<dbReference type="InterPro" id="IPR013096">
    <property type="entry name" value="Cupin_2"/>
</dbReference>
<dbReference type="SUPFAM" id="SSF51182">
    <property type="entry name" value="RmlC-like cupins"/>
    <property type="match status" value="1"/>
</dbReference>
<dbReference type="RefSeq" id="WP_339095244.1">
    <property type="nucleotide sequence ID" value="NZ_CP149782.1"/>
</dbReference>
<feature type="domain" description="Cupin type-2" evidence="1">
    <location>
        <begin position="58"/>
        <end position="104"/>
    </location>
</feature>